<evidence type="ECO:0000313" key="3">
    <source>
        <dbReference type="Proteomes" id="UP001365846"/>
    </source>
</evidence>
<reference evidence="2 3" key="1">
    <citation type="submission" date="2024-03" db="EMBL/GenBank/DDBJ databases">
        <title>Novel species of the genus Variovorax.</title>
        <authorList>
            <person name="Liu Q."/>
            <person name="Xin Y.-H."/>
        </authorList>
    </citation>
    <scope>NUCLEOTIDE SEQUENCE [LARGE SCALE GENOMIC DNA]</scope>
    <source>
        <strain evidence="2 3">KACC 18899</strain>
    </source>
</reference>
<evidence type="ECO:0008006" key="4">
    <source>
        <dbReference type="Google" id="ProtNLM"/>
    </source>
</evidence>
<keyword evidence="1" id="KW-0175">Coiled coil</keyword>
<organism evidence="2 3">
    <name type="scientific">Variovorax ureilyticus</name>
    <dbReference type="NCBI Taxonomy" id="1836198"/>
    <lineage>
        <taxon>Bacteria</taxon>
        <taxon>Pseudomonadati</taxon>
        <taxon>Pseudomonadota</taxon>
        <taxon>Betaproteobacteria</taxon>
        <taxon>Burkholderiales</taxon>
        <taxon>Comamonadaceae</taxon>
        <taxon>Variovorax</taxon>
    </lineage>
</organism>
<accession>A0ABU8VCL3</accession>
<keyword evidence="3" id="KW-1185">Reference proteome</keyword>
<gene>
    <name evidence="2" type="ORF">WKW77_10060</name>
</gene>
<evidence type="ECO:0000256" key="1">
    <source>
        <dbReference type="SAM" id="Coils"/>
    </source>
</evidence>
<protein>
    <recommendedName>
        <fullName evidence="4">ATPase</fullName>
    </recommendedName>
</protein>
<dbReference type="RefSeq" id="WP_340356693.1">
    <property type="nucleotide sequence ID" value="NZ_JBBKZU010000003.1"/>
</dbReference>
<name>A0ABU8VCL3_9BURK</name>
<evidence type="ECO:0000313" key="2">
    <source>
        <dbReference type="EMBL" id="MEJ8811409.1"/>
    </source>
</evidence>
<feature type="coiled-coil region" evidence="1">
    <location>
        <begin position="13"/>
        <end position="50"/>
    </location>
</feature>
<dbReference type="EMBL" id="JBBKZU010000003">
    <property type="protein sequence ID" value="MEJ8811409.1"/>
    <property type="molecule type" value="Genomic_DNA"/>
</dbReference>
<sequence>MTTIDVDRLSVLLERADDARTAAEQARRHLQDAQAELRDHNEQAAATQARVNRGHAFPTAQAQIEADEVTRSALEARVERRRAALPALERSASAWAGYQTTLRDFAQKHGVQL</sequence>
<dbReference type="Proteomes" id="UP001365846">
    <property type="component" value="Unassembled WGS sequence"/>
</dbReference>
<comment type="caution">
    <text evidence="2">The sequence shown here is derived from an EMBL/GenBank/DDBJ whole genome shotgun (WGS) entry which is preliminary data.</text>
</comment>
<proteinExistence type="predicted"/>